<reference evidence="1 2" key="1">
    <citation type="submission" date="2020-08" db="EMBL/GenBank/DDBJ databases">
        <title>Genomic Encyclopedia of Type Strains, Phase IV (KMG-IV): sequencing the most valuable type-strain genomes for metagenomic binning, comparative biology and taxonomic classification.</title>
        <authorList>
            <person name="Goeker M."/>
        </authorList>
    </citation>
    <scope>NUCLEOTIDE SEQUENCE [LARGE SCALE GENOMIC DNA]</scope>
    <source>
        <strain evidence="1 2">DSM 44197</strain>
    </source>
</reference>
<dbReference type="RefSeq" id="WP_182849463.1">
    <property type="nucleotide sequence ID" value="NZ_JACJIA010000027.1"/>
</dbReference>
<name>A0A7W3M0K0_ACTNM</name>
<dbReference type="AlphaFoldDB" id="A0A7W3M0K0"/>
<dbReference type="GO" id="GO:0016747">
    <property type="term" value="F:acyltransferase activity, transferring groups other than amino-acyl groups"/>
    <property type="evidence" value="ECO:0007669"/>
    <property type="project" value="TreeGrafter"/>
</dbReference>
<sequence>MWRRLVLGAGFIAGVAGIVATIAPGGPAPAADPAAGDGATVLNERRRGPRTLDLTVRSTALSGVAHVRLLLPPGWSREASRTWPVLWLLHGVEGGAAGHTAWTDHTDLERLTADLDVIVVLPDGGRSANYTDWWNRGNGGPPKWETFHLTELRRILERGYRAGNVRAIAGQGLGGLGALAYAARHRGLFRAAASFSGPLHTLHRDPARLDVPDLIELSVNVGRPTADWRAVWGDPDRQRIVWRHHNPFDLADRLAGVRLYVSCGDGEPGPYDPRPGTSHDAVEALCSTVSRAFAAKLAKLGIPAATHFYRGTHGWNYWQRELHAALPLLLSELRDPERRLGRG</sequence>
<dbReference type="PANTHER" id="PTHR48098">
    <property type="entry name" value="ENTEROCHELIN ESTERASE-RELATED"/>
    <property type="match status" value="1"/>
</dbReference>
<dbReference type="EMBL" id="JACJIA010000027">
    <property type="protein sequence ID" value="MBA8957652.1"/>
    <property type="molecule type" value="Genomic_DNA"/>
</dbReference>
<dbReference type="InterPro" id="IPR000801">
    <property type="entry name" value="Esterase-like"/>
</dbReference>
<organism evidence="1 2">
    <name type="scientific">Actinomadura namibiensis</name>
    <dbReference type="NCBI Taxonomy" id="182080"/>
    <lineage>
        <taxon>Bacteria</taxon>
        <taxon>Bacillati</taxon>
        <taxon>Actinomycetota</taxon>
        <taxon>Actinomycetes</taxon>
        <taxon>Streptosporangiales</taxon>
        <taxon>Thermomonosporaceae</taxon>
        <taxon>Actinomadura</taxon>
    </lineage>
</organism>
<keyword evidence="1" id="KW-0378">Hydrolase</keyword>
<dbReference type="SUPFAM" id="SSF53474">
    <property type="entry name" value="alpha/beta-Hydrolases"/>
    <property type="match status" value="1"/>
</dbReference>
<dbReference type="InterPro" id="IPR050583">
    <property type="entry name" value="Mycobacterial_A85_antigen"/>
</dbReference>
<dbReference type="Gene3D" id="3.40.50.1820">
    <property type="entry name" value="alpha/beta hydrolase"/>
    <property type="match status" value="1"/>
</dbReference>
<dbReference type="GO" id="GO:0016787">
    <property type="term" value="F:hydrolase activity"/>
    <property type="evidence" value="ECO:0007669"/>
    <property type="project" value="UniProtKB-KW"/>
</dbReference>
<gene>
    <name evidence="1" type="ORF">HNR61_009347</name>
</gene>
<protein>
    <submittedName>
        <fullName evidence="1">S-formylglutathione hydrolase FrmB</fullName>
    </submittedName>
</protein>
<dbReference type="InterPro" id="IPR029058">
    <property type="entry name" value="AB_hydrolase_fold"/>
</dbReference>
<dbReference type="PANTHER" id="PTHR48098:SF1">
    <property type="entry name" value="DIACYLGLYCEROL ACYLTRANSFERASE_MYCOLYLTRANSFERASE AG85A"/>
    <property type="match status" value="1"/>
</dbReference>
<comment type="caution">
    <text evidence="1">The sequence shown here is derived from an EMBL/GenBank/DDBJ whole genome shotgun (WGS) entry which is preliminary data.</text>
</comment>
<keyword evidence="2" id="KW-1185">Reference proteome</keyword>
<dbReference type="Pfam" id="PF00756">
    <property type="entry name" value="Esterase"/>
    <property type="match status" value="1"/>
</dbReference>
<accession>A0A7W3M0K0</accession>
<dbReference type="Proteomes" id="UP000572680">
    <property type="component" value="Unassembled WGS sequence"/>
</dbReference>
<evidence type="ECO:0000313" key="1">
    <source>
        <dbReference type="EMBL" id="MBA8957652.1"/>
    </source>
</evidence>
<proteinExistence type="predicted"/>
<evidence type="ECO:0000313" key="2">
    <source>
        <dbReference type="Proteomes" id="UP000572680"/>
    </source>
</evidence>